<dbReference type="Gene3D" id="4.10.280.10">
    <property type="entry name" value="Helix-loop-helix DNA-binding domain"/>
    <property type="match status" value="1"/>
</dbReference>
<protein>
    <submittedName>
        <fullName evidence="3">Uncharacterized protein AlNc14C513G12008</fullName>
    </submittedName>
</protein>
<feature type="domain" description="BHLH" evidence="2">
    <location>
        <begin position="128"/>
        <end position="181"/>
    </location>
</feature>
<evidence type="ECO:0000256" key="1">
    <source>
        <dbReference type="SAM" id="MobiDB-lite"/>
    </source>
</evidence>
<organism evidence="3">
    <name type="scientific">Albugo laibachii Nc14</name>
    <dbReference type="NCBI Taxonomy" id="890382"/>
    <lineage>
        <taxon>Eukaryota</taxon>
        <taxon>Sar</taxon>
        <taxon>Stramenopiles</taxon>
        <taxon>Oomycota</taxon>
        <taxon>Peronosporomycetes</taxon>
        <taxon>Albuginales</taxon>
        <taxon>Albuginaceae</taxon>
        <taxon>Albugo</taxon>
    </lineage>
</organism>
<evidence type="ECO:0000259" key="2">
    <source>
        <dbReference type="PROSITE" id="PS50888"/>
    </source>
</evidence>
<dbReference type="SUPFAM" id="SSF55785">
    <property type="entry name" value="PYP-like sensor domain (PAS domain)"/>
    <property type="match status" value="1"/>
</dbReference>
<reference evidence="3" key="2">
    <citation type="submission" date="2011-02" db="EMBL/GenBank/DDBJ databases">
        <authorList>
            <person name="MacLean D."/>
        </authorList>
    </citation>
    <scope>NUCLEOTIDE SEQUENCE</scope>
</reference>
<dbReference type="HOGENOM" id="CLU_720579_0_0_1"/>
<dbReference type="EMBL" id="FR824548">
    <property type="protein sequence ID" value="CCA27358.1"/>
    <property type="molecule type" value="Genomic_DNA"/>
</dbReference>
<dbReference type="SMART" id="SM00353">
    <property type="entry name" value="HLH"/>
    <property type="match status" value="1"/>
</dbReference>
<proteinExistence type="predicted"/>
<feature type="compositionally biased region" description="Polar residues" evidence="1">
    <location>
        <begin position="22"/>
        <end position="36"/>
    </location>
</feature>
<gene>
    <name evidence="3" type="primary">AlNc14C513G12008</name>
    <name evidence="3" type="ORF">ALNC14_135020</name>
</gene>
<feature type="region of interest" description="Disordered" evidence="1">
    <location>
        <begin position="182"/>
        <end position="221"/>
    </location>
</feature>
<dbReference type="InterPro" id="IPR011598">
    <property type="entry name" value="bHLH_dom"/>
</dbReference>
<feature type="compositionally biased region" description="Low complexity" evidence="1">
    <location>
        <begin position="10"/>
        <end position="21"/>
    </location>
</feature>
<dbReference type="AlphaFoldDB" id="F0X0R4"/>
<feature type="region of interest" description="Disordered" evidence="1">
    <location>
        <begin position="1"/>
        <end position="36"/>
    </location>
</feature>
<dbReference type="InterPro" id="IPR035965">
    <property type="entry name" value="PAS-like_dom_sf"/>
</dbReference>
<dbReference type="GO" id="GO:0046983">
    <property type="term" value="F:protein dimerization activity"/>
    <property type="evidence" value="ECO:0007669"/>
    <property type="project" value="InterPro"/>
</dbReference>
<dbReference type="PROSITE" id="PS50888">
    <property type="entry name" value="BHLH"/>
    <property type="match status" value="1"/>
</dbReference>
<accession>F0X0R4</accession>
<evidence type="ECO:0000313" key="3">
    <source>
        <dbReference type="EMBL" id="CCA27358.1"/>
    </source>
</evidence>
<feature type="region of interest" description="Disordered" evidence="1">
    <location>
        <begin position="94"/>
        <end position="117"/>
    </location>
</feature>
<feature type="compositionally biased region" description="Polar residues" evidence="1">
    <location>
        <begin position="205"/>
        <end position="221"/>
    </location>
</feature>
<dbReference type="Pfam" id="PF00010">
    <property type="entry name" value="HLH"/>
    <property type="match status" value="1"/>
</dbReference>
<name>F0X0R4_9STRA</name>
<reference evidence="3" key="1">
    <citation type="journal article" date="2011" name="PLoS Biol.">
        <title>Gene gain and loss during evolution of obligate parasitism in the white rust pathogen of Arabidopsis thaliana.</title>
        <authorList>
            <person name="Kemen E."/>
            <person name="Gardiner A."/>
            <person name="Schultz-Larsen T."/>
            <person name="Kemen A.C."/>
            <person name="Balmuth A.L."/>
            <person name="Robert-Seilaniantz A."/>
            <person name="Bailey K."/>
            <person name="Holub E."/>
            <person name="Studholme D.J."/>
            <person name="Maclean D."/>
            <person name="Jones J.D."/>
        </authorList>
    </citation>
    <scope>NUCLEOTIDE SEQUENCE</scope>
</reference>
<sequence length="375" mass="41514">MEHKFNKNHSNPSSVPSLSSLTNRESMTKNTSHSSRCTALYSSAHSLATSELNNTIPSGPHHAASLEIAYSTISPPKQDIPPYPMQIKLNLIDQNPARNSDGDSSSGSSFPMTPLTPGTVMTPISDLSKKQRHNLREQRRILRISHQFSILRHKLELAGYSLQKTDKYSVLQATLEYITHLERREGSSETKTGTSNRAGPGTQPRVASSSSNSQRFMTESMSSPVPAMQQHFLLDLDSSYGGSIPSQNGSFRGNEILEGSSATYRDAFCNSSMPSLLCKLDGTILDANTLFLELSCKNIDELRLHSLYTLCTQMDTPTMYKLVNRVLSCEMASAQSKMQWRFANSGDRKVFVSISMIHDNLHRPANLHCSLLPLT</sequence>
<dbReference type="SUPFAM" id="SSF47459">
    <property type="entry name" value="HLH, helix-loop-helix DNA-binding domain"/>
    <property type="match status" value="1"/>
</dbReference>
<dbReference type="InterPro" id="IPR036638">
    <property type="entry name" value="HLH_DNA-bd_sf"/>
</dbReference>